<dbReference type="PANTHER" id="PTHR21310">
    <property type="entry name" value="AMINOGLYCOSIDE PHOSPHOTRANSFERASE-RELATED-RELATED"/>
    <property type="match status" value="1"/>
</dbReference>
<dbReference type="InterPro" id="IPR011009">
    <property type="entry name" value="Kinase-like_dom_sf"/>
</dbReference>
<comment type="caution">
    <text evidence="1">The sequence shown here is derived from an EMBL/GenBank/DDBJ whole genome shotgun (WGS) entry which is preliminary data.</text>
</comment>
<dbReference type="PANTHER" id="PTHR21310:SF15">
    <property type="entry name" value="AMINOGLYCOSIDE PHOSPHOTRANSFERASE DOMAIN-CONTAINING PROTEIN"/>
    <property type="match status" value="1"/>
</dbReference>
<evidence type="ECO:0000313" key="2">
    <source>
        <dbReference type="Proteomes" id="UP001175227"/>
    </source>
</evidence>
<gene>
    <name evidence="1" type="ORF">IW261DRAFT_829889</name>
</gene>
<protein>
    <recommendedName>
        <fullName evidence="3">Aminoglycoside phosphotransferase domain-containing protein</fullName>
    </recommendedName>
</protein>
<sequence length="258" mass="28865">MIMEIVDGLNASLIWETLTSEQKHKLCLAIGDLYSSLLSLRFDSIGSMHESEGRLFIGPLVTTETGIDIDAAPDPDKCGPFLDAAHWLVATAKGDTRFALPPSSQFHNTAHQSYVCSIIDDINCSTDLAADKTPIVLDHRDFSMQNIIVRSDDPTVIAGIIDWEGARTVPIWATNPRFIWPIFAPTEEKDHFHLILRDHIMETTPEWGHALGEETLPMRLLERRARLSMAKETDFDWSVPPLHFLSATTAPRTSVTYV</sequence>
<dbReference type="AlphaFoldDB" id="A0AA39NU12"/>
<dbReference type="SUPFAM" id="SSF56112">
    <property type="entry name" value="Protein kinase-like (PK-like)"/>
    <property type="match status" value="1"/>
</dbReference>
<dbReference type="Proteomes" id="UP001175227">
    <property type="component" value="Unassembled WGS sequence"/>
</dbReference>
<evidence type="ECO:0000313" key="1">
    <source>
        <dbReference type="EMBL" id="KAK0471862.1"/>
    </source>
</evidence>
<dbReference type="Gene3D" id="3.90.1200.10">
    <property type="match status" value="1"/>
</dbReference>
<organism evidence="1 2">
    <name type="scientific">Armillaria novae-zelandiae</name>
    <dbReference type="NCBI Taxonomy" id="153914"/>
    <lineage>
        <taxon>Eukaryota</taxon>
        <taxon>Fungi</taxon>
        <taxon>Dikarya</taxon>
        <taxon>Basidiomycota</taxon>
        <taxon>Agaricomycotina</taxon>
        <taxon>Agaricomycetes</taxon>
        <taxon>Agaricomycetidae</taxon>
        <taxon>Agaricales</taxon>
        <taxon>Marasmiineae</taxon>
        <taxon>Physalacriaceae</taxon>
        <taxon>Armillaria</taxon>
    </lineage>
</organism>
<keyword evidence="2" id="KW-1185">Reference proteome</keyword>
<reference evidence="1" key="1">
    <citation type="submission" date="2023-06" db="EMBL/GenBank/DDBJ databases">
        <authorList>
            <consortium name="Lawrence Berkeley National Laboratory"/>
            <person name="Ahrendt S."/>
            <person name="Sahu N."/>
            <person name="Indic B."/>
            <person name="Wong-Bajracharya J."/>
            <person name="Merenyi Z."/>
            <person name="Ke H.-M."/>
            <person name="Monk M."/>
            <person name="Kocsube S."/>
            <person name="Drula E."/>
            <person name="Lipzen A."/>
            <person name="Balint B."/>
            <person name="Henrissat B."/>
            <person name="Andreopoulos B."/>
            <person name="Martin F.M."/>
            <person name="Harder C.B."/>
            <person name="Rigling D."/>
            <person name="Ford K.L."/>
            <person name="Foster G.D."/>
            <person name="Pangilinan J."/>
            <person name="Papanicolaou A."/>
            <person name="Barry K."/>
            <person name="LaButti K."/>
            <person name="Viragh M."/>
            <person name="Koriabine M."/>
            <person name="Yan M."/>
            <person name="Riley R."/>
            <person name="Champramary S."/>
            <person name="Plett K.L."/>
            <person name="Tsai I.J."/>
            <person name="Slot J."/>
            <person name="Sipos G."/>
            <person name="Plett J."/>
            <person name="Nagy L.G."/>
            <person name="Grigoriev I.V."/>
        </authorList>
    </citation>
    <scope>NUCLEOTIDE SEQUENCE</scope>
    <source>
        <strain evidence="1">ICMP 16352</strain>
    </source>
</reference>
<evidence type="ECO:0008006" key="3">
    <source>
        <dbReference type="Google" id="ProtNLM"/>
    </source>
</evidence>
<dbReference type="EMBL" id="JAUEPR010000046">
    <property type="protein sequence ID" value="KAK0471862.1"/>
    <property type="molecule type" value="Genomic_DNA"/>
</dbReference>
<accession>A0AA39NU12</accession>
<dbReference type="InterPro" id="IPR051678">
    <property type="entry name" value="AGP_Transferase"/>
</dbReference>
<name>A0AA39NU12_9AGAR</name>
<proteinExistence type="predicted"/>